<evidence type="ECO:0000256" key="2">
    <source>
        <dbReference type="ARBA" id="ARBA00022670"/>
    </source>
</evidence>
<dbReference type="OrthoDB" id="409122at2759"/>
<evidence type="ECO:0000256" key="5">
    <source>
        <dbReference type="ARBA" id="ARBA00022825"/>
    </source>
</evidence>
<keyword evidence="2 8" id="KW-0645">Protease</keyword>
<accession>A0A2K0TLZ1</accession>
<feature type="binding site" evidence="8">
    <location>
        <position position="585"/>
    </location>
    <ligand>
        <name>Ca(2+)</name>
        <dbReference type="ChEBI" id="CHEBI:29108"/>
    </ligand>
</feature>
<reference evidence="11 12" key="1">
    <citation type="submission" date="2017-02" db="EMBL/GenBank/DDBJ databases">
        <title>Genomes of Trichoderma spp. with biocontrol activity.</title>
        <authorList>
            <person name="Gardiner D."/>
            <person name="Kazan K."/>
            <person name="Vos C."/>
            <person name="Harvey P."/>
        </authorList>
    </citation>
    <scope>NUCLEOTIDE SEQUENCE [LARGE SCALE GENOMIC DNA]</scope>
    <source>
        <strain evidence="11 12">A5MH</strain>
    </source>
</reference>
<keyword evidence="7" id="KW-0865">Zymogen</keyword>
<gene>
    <name evidence="11" type="ORF">TGAMA5MH_01991</name>
</gene>
<name>A0A2K0TLZ1_9HYPO</name>
<dbReference type="SUPFAM" id="SSF54897">
    <property type="entry name" value="Protease propeptides/inhibitors"/>
    <property type="match status" value="1"/>
</dbReference>
<evidence type="ECO:0000259" key="10">
    <source>
        <dbReference type="PROSITE" id="PS51695"/>
    </source>
</evidence>
<evidence type="ECO:0000313" key="11">
    <source>
        <dbReference type="EMBL" id="PNP46533.1"/>
    </source>
</evidence>
<comment type="cofactor">
    <cofactor evidence="8">
        <name>Ca(2+)</name>
        <dbReference type="ChEBI" id="CHEBI:29108"/>
    </cofactor>
    <text evidence="8">Binds 1 Ca(2+) ion per subunit.</text>
</comment>
<feature type="active site" description="Charge relay system" evidence="8">
    <location>
        <position position="301"/>
    </location>
</feature>
<dbReference type="GO" id="GO:0006508">
    <property type="term" value="P:proteolysis"/>
    <property type="evidence" value="ECO:0007669"/>
    <property type="project" value="UniProtKB-KW"/>
</dbReference>
<feature type="binding site" evidence="8">
    <location>
        <position position="584"/>
    </location>
    <ligand>
        <name>Ca(2+)</name>
        <dbReference type="ChEBI" id="CHEBI:29108"/>
    </ligand>
</feature>
<dbReference type="SUPFAM" id="SSF52743">
    <property type="entry name" value="Subtilisin-like"/>
    <property type="match status" value="1"/>
</dbReference>
<dbReference type="GO" id="GO:0004252">
    <property type="term" value="F:serine-type endopeptidase activity"/>
    <property type="evidence" value="ECO:0007669"/>
    <property type="project" value="UniProtKB-UniRule"/>
</dbReference>
<evidence type="ECO:0000313" key="12">
    <source>
        <dbReference type="Proteomes" id="UP000236546"/>
    </source>
</evidence>
<dbReference type="GO" id="GO:0005576">
    <property type="term" value="C:extracellular region"/>
    <property type="evidence" value="ECO:0007669"/>
    <property type="project" value="UniProtKB-SubCell"/>
</dbReference>
<dbReference type="AlphaFoldDB" id="A0A2K0TLZ1"/>
<feature type="active site" description="Charge relay system" evidence="8">
    <location>
        <position position="543"/>
    </location>
</feature>
<feature type="chain" id="PRO_5014378150" description="Peptidase S53 domain-containing protein" evidence="9">
    <location>
        <begin position="18"/>
        <end position="637"/>
    </location>
</feature>
<keyword evidence="6 8" id="KW-0106">Calcium</keyword>
<dbReference type="PANTHER" id="PTHR14218">
    <property type="entry name" value="PROTEASE S8 TRIPEPTIDYL PEPTIDASE I CLN2"/>
    <property type="match status" value="1"/>
</dbReference>
<dbReference type="EMBL" id="MTYH01000015">
    <property type="protein sequence ID" value="PNP46533.1"/>
    <property type="molecule type" value="Genomic_DNA"/>
</dbReference>
<keyword evidence="5 8" id="KW-0720">Serine protease</keyword>
<keyword evidence="3 8" id="KW-0479">Metal-binding</keyword>
<dbReference type="InterPro" id="IPR030400">
    <property type="entry name" value="Sedolisin_dom"/>
</dbReference>
<keyword evidence="4 8" id="KW-0378">Hydrolase</keyword>
<organism evidence="11 12">
    <name type="scientific">Trichoderma gamsii</name>
    <dbReference type="NCBI Taxonomy" id="398673"/>
    <lineage>
        <taxon>Eukaryota</taxon>
        <taxon>Fungi</taxon>
        <taxon>Dikarya</taxon>
        <taxon>Ascomycota</taxon>
        <taxon>Pezizomycotina</taxon>
        <taxon>Sordariomycetes</taxon>
        <taxon>Hypocreomycetidae</taxon>
        <taxon>Hypocreales</taxon>
        <taxon>Hypocreaceae</taxon>
        <taxon>Trichoderma</taxon>
    </lineage>
</organism>
<feature type="binding site" evidence="8">
    <location>
        <position position="614"/>
    </location>
    <ligand>
        <name>Ca(2+)</name>
        <dbReference type="ChEBI" id="CHEBI:29108"/>
    </ligand>
</feature>
<evidence type="ECO:0000256" key="7">
    <source>
        <dbReference type="ARBA" id="ARBA00023145"/>
    </source>
</evidence>
<proteinExistence type="predicted"/>
<evidence type="ECO:0000256" key="1">
    <source>
        <dbReference type="ARBA" id="ARBA00004239"/>
    </source>
</evidence>
<comment type="subcellular location">
    <subcellularLocation>
        <location evidence="1">Secreted</location>
        <location evidence="1">Extracellular space</location>
    </subcellularLocation>
</comment>
<dbReference type="PROSITE" id="PS00138">
    <property type="entry name" value="SUBTILASE_SER"/>
    <property type="match status" value="1"/>
</dbReference>
<feature type="signal peptide" evidence="9">
    <location>
        <begin position="1"/>
        <end position="17"/>
    </location>
</feature>
<sequence>MKISLVVLNSLLAGALAAPTGSQVIHEKRDTNSPRWIKREAVNPSTKVPVRIALKQSNLDKGMDYLLDVSHPDSANYGKHYSSDQVVELFAPSEDSISAVKAWLVKSGVPASSITSSKSKGWLDFVTTSGQLESLLKTSYSTYAHVEARDVHIGTDEYTLPDEISQHIDFITPGVVFAPVKSSSNVEKRESKSIRQPSRKMPAHIAQLLAANPLATSSCGSAITPQCIKSMYNITAGTSAISSNALGIFETEDTYAQADLTSFWKAFATNIPSNTGPKVDGIDGATAPTSVGNAGGESDLDFEIAIPIIYPQTTVLFQAAVKNDDIFNTFLDAIDGSYCTFSDDGETGDDPTVDGTTRNEQCGAFKPTNVISISYGTAEADYPTYYLERQCDEFMKLGLQGTSVVLASGDDGVARRSGACLGSKHNIFTPGEPASCPYITSVGATTLPAGKNPGDPETAVTSFSSGGGFSNIWTTPSYQASTVASYFASHNPTYASYNTSGGVIPTTGGIYNKAGRGYPDVSAVGDNGVVVNEGEQVLEGGTSMSAPLFAAILTRINEERINAGKSPVGFVNPALYSNPSMFTDITVGNQAKGGPNGDGAASACGNTGFSAVTGWDPVTGLGTPIYPEMLTYFLSLS</sequence>
<evidence type="ECO:0000256" key="9">
    <source>
        <dbReference type="SAM" id="SignalP"/>
    </source>
</evidence>
<feature type="active site" description="Charge relay system" evidence="8">
    <location>
        <position position="297"/>
    </location>
</feature>
<protein>
    <recommendedName>
        <fullName evidence="10">Peptidase S53 domain-containing protein</fullName>
    </recommendedName>
</protein>
<dbReference type="CDD" id="cd04056">
    <property type="entry name" value="Peptidases_S53"/>
    <property type="match status" value="1"/>
</dbReference>
<dbReference type="GO" id="GO:0008240">
    <property type="term" value="F:tripeptidyl-peptidase activity"/>
    <property type="evidence" value="ECO:0007669"/>
    <property type="project" value="UniProtKB-EC"/>
</dbReference>
<dbReference type="Gene3D" id="3.40.50.200">
    <property type="entry name" value="Peptidase S8/S53 domain"/>
    <property type="match status" value="1"/>
</dbReference>
<keyword evidence="9" id="KW-0732">Signal</keyword>
<dbReference type="InterPro" id="IPR015366">
    <property type="entry name" value="S53_propep"/>
</dbReference>
<evidence type="ECO:0000256" key="8">
    <source>
        <dbReference type="PROSITE-ProRule" id="PRU01032"/>
    </source>
</evidence>
<dbReference type="SMART" id="SM00944">
    <property type="entry name" value="Pro-kuma_activ"/>
    <property type="match status" value="1"/>
</dbReference>
<dbReference type="InterPro" id="IPR036852">
    <property type="entry name" value="Peptidase_S8/S53_dom_sf"/>
</dbReference>
<evidence type="ECO:0000256" key="6">
    <source>
        <dbReference type="ARBA" id="ARBA00022837"/>
    </source>
</evidence>
<dbReference type="PROSITE" id="PS51695">
    <property type="entry name" value="SEDOLISIN"/>
    <property type="match status" value="1"/>
</dbReference>
<dbReference type="Proteomes" id="UP000236546">
    <property type="component" value="Unassembled WGS sequence"/>
</dbReference>
<dbReference type="InterPro" id="IPR050819">
    <property type="entry name" value="Tripeptidyl-peptidase_I"/>
</dbReference>
<dbReference type="CDD" id="cd11377">
    <property type="entry name" value="Pro-peptidase_S53"/>
    <property type="match status" value="1"/>
</dbReference>
<dbReference type="InterPro" id="IPR023828">
    <property type="entry name" value="Peptidase_S8_Ser-AS"/>
</dbReference>
<dbReference type="Pfam" id="PF09286">
    <property type="entry name" value="Pro-kuma_activ"/>
    <property type="match status" value="1"/>
</dbReference>
<dbReference type="GO" id="GO:0046872">
    <property type="term" value="F:metal ion binding"/>
    <property type="evidence" value="ECO:0007669"/>
    <property type="project" value="UniProtKB-UniRule"/>
</dbReference>
<feature type="domain" description="Peptidase S53" evidence="10">
    <location>
        <begin position="222"/>
        <end position="636"/>
    </location>
</feature>
<evidence type="ECO:0000256" key="4">
    <source>
        <dbReference type="ARBA" id="ARBA00022801"/>
    </source>
</evidence>
<comment type="caution">
    <text evidence="11">The sequence shown here is derived from an EMBL/GenBank/DDBJ whole genome shotgun (WGS) entry which is preliminary data.</text>
</comment>
<evidence type="ECO:0000256" key="3">
    <source>
        <dbReference type="ARBA" id="ARBA00022723"/>
    </source>
</evidence>
<feature type="binding site" evidence="8">
    <location>
        <position position="616"/>
    </location>
    <ligand>
        <name>Ca(2+)</name>
        <dbReference type="ChEBI" id="CHEBI:29108"/>
    </ligand>
</feature>
<dbReference type="PANTHER" id="PTHR14218:SF19">
    <property type="entry name" value="SERINE PROTEASE AORO, PUTATIVE (AFU_ORTHOLOGUE AFUA_6G10250)-RELATED"/>
    <property type="match status" value="1"/>
</dbReference>